<feature type="region of interest" description="Disordered" evidence="6">
    <location>
        <begin position="465"/>
        <end position="527"/>
    </location>
</feature>
<dbReference type="SUPFAM" id="SSF51197">
    <property type="entry name" value="Clavaminate synthase-like"/>
    <property type="match status" value="1"/>
</dbReference>
<dbReference type="InterPro" id="IPR003347">
    <property type="entry name" value="JmjC_dom"/>
</dbReference>
<dbReference type="GO" id="GO:0032453">
    <property type="term" value="F:histone H3K4 demethylase activity"/>
    <property type="evidence" value="ECO:0007669"/>
    <property type="project" value="TreeGrafter"/>
</dbReference>
<organism evidence="8 9">
    <name type="scientific">Varroa destructor</name>
    <name type="common">Honeybee mite</name>
    <dbReference type="NCBI Taxonomy" id="109461"/>
    <lineage>
        <taxon>Eukaryota</taxon>
        <taxon>Metazoa</taxon>
        <taxon>Ecdysozoa</taxon>
        <taxon>Arthropoda</taxon>
        <taxon>Chelicerata</taxon>
        <taxon>Arachnida</taxon>
        <taxon>Acari</taxon>
        <taxon>Parasitiformes</taxon>
        <taxon>Mesostigmata</taxon>
        <taxon>Gamasina</taxon>
        <taxon>Dermanyssoidea</taxon>
        <taxon>Varroidae</taxon>
        <taxon>Varroa</taxon>
    </lineage>
</organism>
<proteinExistence type="inferred from homology"/>
<dbReference type="KEGG" id="vde:111245149"/>
<keyword evidence="1 5" id="KW-0479">Metal-binding</keyword>
<dbReference type="Pfam" id="PF08007">
    <property type="entry name" value="JmjC_2"/>
    <property type="match status" value="1"/>
</dbReference>
<dbReference type="AlphaFoldDB" id="A0A7M7JAT6"/>
<evidence type="ECO:0000313" key="8">
    <source>
        <dbReference type="EnsemblMetazoa" id="XP_022648843"/>
    </source>
</evidence>
<feature type="region of interest" description="Disordered" evidence="6">
    <location>
        <begin position="1"/>
        <end position="34"/>
    </location>
</feature>
<dbReference type="InParanoid" id="A0A7M7JAT6"/>
<dbReference type="InterPro" id="IPR039994">
    <property type="entry name" value="NO66-like"/>
</dbReference>
<dbReference type="PROSITE" id="PS51184">
    <property type="entry name" value="JMJC"/>
    <property type="match status" value="1"/>
</dbReference>
<evidence type="ECO:0000259" key="7">
    <source>
        <dbReference type="PROSITE" id="PS51184"/>
    </source>
</evidence>
<comment type="subcellular location">
    <subcellularLocation>
        <location evidence="5">Nucleus</location>
    </subcellularLocation>
</comment>
<evidence type="ECO:0000256" key="2">
    <source>
        <dbReference type="ARBA" id="ARBA00023004"/>
    </source>
</evidence>
<dbReference type="GeneID" id="111245149"/>
<keyword evidence="2 5" id="KW-0408">Iron</keyword>
<dbReference type="PANTHER" id="PTHR13096:SF8">
    <property type="entry name" value="RIBOSOMAL OXYGENASE 1"/>
    <property type="match status" value="1"/>
</dbReference>
<feature type="domain" description="JmjC" evidence="7">
    <location>
        <begin position="160"/>
        <end position="311"/>
    </location>
</feature>
<feature type="region of interest" description="Disordered" evidence="6">
    <location>
        <begin position="412"/>
        <end position="452"/>
    </location>
</feature>
<comment type="cofactor">
    <cofactor evidence="5">
        <name>Fe(2+)</name>
        <dbReference type="ChEBI" id="CHEBI:29033"/>
    </cofactor>
    <text evidence="5">Binds 1 Fe(2+) ion per subunit.</text>
</comment>
<feature type="compositionally biased region" description="Acidic residues" evidence="6">
    <location>
        <begin position="427"/>
        <end position="437"/>
    </location>
</feature>
<dbReference type="PANTHER" id="PTHR13096">
    <property type="entry name" value="MINA53 MYC INDUCED NUCLEAR ANTIGEN"/>
    <property type="match status" value="1"/>
</dbReference>
<dbReference type="RefSeq" id="XP_022648843.1">
    <property type="nucleotide sequence ID" value="XM_022793108.1"/>
</dbReference>
<evidence type="ECO:0000256" key="6">
    <source>
        <dbReference type="SAM" id="MobiDB-lite"/>
    </source>
</evidence>
<evidence type="ECO:0000256" key="1">
    <source>
        <dbReference type="ARBA" id="ARBA00022723"/>
    </source>
</evidence>
<keyword evidence="5" id="KW-0539">Nucleus</keyword>
<feature type="compositionally biased region" description="Basic and acidic residues" evidence="6">
    <location>
        <begin position="465"/>
        <end position="489"/>
    </location>
</feature>
<dbReference type="EC" id="1.14.11.27" evidence="5"/>
<dbReference type="GO" id="GO:0005730">
    <property type="term" value="C:nucleolus"/>
    <property type="evidence" value="ECO:0007669"/>
    <property type="project" value="TreeGrafter"/>
</dbReference>
<dbReference type="EnsemblMetazoa" id="XM_022793108">
    <property type="protein sequence ID" value="XP_022648843"/>
    <property type="gene ID" value="LOC111245149"/>
</dbReference>
<comment type="function">
    <text evidence="3">Oxygenase that can act as both a histone lysine demethylase and a ribosomal histidine hydroxylase. Specifically demethylates 'Lys-4' (H3K4me) and 'Lys-36' (H3K36me) of histone H3, thereby playing a central role in histone code.</text>
</comment>
<dbReference type="Proteomes" id="UP000594260">
    <property type="component" value="Unplaced"/>
</dbReference>
<keyword evidence="5" id="KW-0805">Transcription regulation</keyword>
<evidence type="ECO:0000313" key="9">
    <source>
        <dbReference type="Proteomes" id="UP000594260"/>
    </source>
</evidence>
<sequence length="631" mass="71510">MAGIKRKTQSPQASAAKTQKLDKKKINPQAVPDKKMDPFIEEFCKKFKQPEDSIRWLLSNTEISLDEFVKTKWQKAPLAIPTKEKDAVKLKALFGYDVLMQAIATRANVKARLRKLFYQLDFSIAKTVDDTFTEFEENPADDQPEYMTVEQLKPLMDEGYTIQLYQIARFQPGLHALVEPLETFLGRLVNINGYVTPAGCQMRPLRYDNEDYFVIQTEGSEIWKLYKAQVELPIMFSVDPLNRNELGEPTMIVTLKPGDVLYVPGGTPFESKAGPDARSSYVILSSNCGNSVGAFVKYSIDILLERLEVESVELRRGLPVGYHNLSSAAKKEAYANALLKMGEAIRAKEELTEEEKQPSLDFMVGQFMAQRLPPFGVKRIHGDVEYTEKTKVQLRNKNHFAYYNRVKQDYADADEGDKDNDLHSGEDDGELANESNDEANSHNVDAKNNGEQADNQTLIEMPAHDRNDSDEVQQKDEQKNPSKDQKQNEKISQGPHSTQIVAKNKLGRANRKAQEADSSSEQLADKMKTENHRVSVFSVESRKSENSEETRSEVVVMSSMYNDIHERQDSFDGEFEDKMITLDIKYRPILDRLMAATEPLTIAELSKGFESTVDTRNLISVFENLGAIQIL</sequence>
<feature type="compositionally biased region" description="Polar residues" evidence="6">
    <location>
        <begin position="490"/>
        <end position="501"/>
    </location>
</feature>
<keyword evidence="5" id="KW-0804">Transcription</keyword>
<dbReference type="OrthoDB" id="425950at2759"/>
<dbReference type="Gene3D" id="3.90.930.40">
    <property type="match status" value="1"/>
</dbReference>
<keyword evidence="5" id="KW-0560">Oxidoreductase</keyword>
<dbReference type="GO" id="GO:0005506">
    <property type="term" value="F:iron ion binding"/>
    <property type="evidence" value="ECO:0007669"/>
    <property type="project" value="UniProtKB-UniRule"/>
</dbReference>
<comment type="catalytic activity">
    <reaction evidence="4 5">
        <text>N(6),N(6)-dimethyl-L-lysyl(36)-[histone H3] + 2 2-oxoglutarate + 2 O2 = L-lysyl(36)-[histone H3] + 2 formaldehyde + 2 succinate + 2 CO2</text>
        <dbReference type="Rhea" id="RHEA:42032"/>
        <dbReference type="Rhea" id="RHEA-COMP:9785"/>
        <dbReference type="Rhea" id="RHEA-COMP:9787"/>
        <dbReference type="ChEBI" id="CHEBI:15379"/>
        <dbReference type="ChEBI" id="CHEBI:16526"/>
        <dbReference type="ChEBI" id="CHEBI:16810"/>
        <dbReference type="ChEBI" id="CHEBI:16842"/>
        <dbReference type="ChEBI" id="CHEBI:29969"/>
        <dbReference type="ChEBI" id="CHEBI:30031"/>
        <dbReference type="ChEBI" id="CHEBI:61976"/>
        <dbReference type="EC" id="1.14.11.27"/>
    </reaction>
</comment>
<name>A0A7M7JAT6_VARDE</name>
<evidence type="ECO:0000256" key="5">
    <source>
        <dbReference type="RuleBase" id="RU366061"/>
    </source>
</evidence>
<comment type="similarity">
    <text evidence="5">Belongs to the ROX family.</text>
</comment>
<protein>
    <recommendedName>
        <fullName evidence="5">Bifunctional lysine-specific demethylase and histidyl-hydroxylase</fullName>
        <ecNumber evidence="5">1.14.11.27</ecNumber>
    </recommendedName>
</protein>
<evidence type="ECO:0000256" key="3">
    <source>
        <dbReference type="ARBA" id="ARBA00025670"/>
    </source>
</evidence>
<reference evidence="8" key="1">
    <citation type="submission" date="2021-01" db="UniProtKB">
        <authorList>
            <consortium name="EnsemblMetazoa"/>
        </authorList>
    </citation>
    <scope>IDENTIFICATION</scope>
</reference>
<dbReference type="GO" id="GO:0140680">
    <property type="term" value="F:histone H3K36me/H3K36me2 demethylase activity"/>
    <property type="evidence" value="ECO:0007669"/>
    <property type="project" value="UniProtKB-EC"/>
</dbReference>
<evidence type="ECO:0000256" key="4">
    <source>
        <dbReference type="ARBA" id="ARBA00047915"/>
    </source>
</evidence>
<keyword evidence="5" id="KW-0223">Dioxygenase</keyword>
<accession>A0A7M7JAT6</accession>
<keyword evidence="9" id="KW-1185">Reference proteome</keyword>
<dbReference type="Gene3D" id="2.60.120.650">
    <property type="entry name" value="Cupin"/>
    <property type="match status" value="1"/>
</dbReference>